<feature type="transmembrane region" description="Helical" evidence="1">
    <location>
        <begin position="317"/>
        <end position="339"/>
    </location>
</feature>
<reference evidence="2" key="1">
    <citation type="submission" date="2021-04" db="EMBL/GenBank/DDBJ databases">
        <title>Difference and commonality of drug resistance evolution in various bacteria. and drug sensitivity profiles.</title>
        <authorList>
            <person name="Maeda T."/>
            <person name="Shibai A."/>
            <person name="Kawada K."/>
            <person name="Kotani H."/>
            <person name="Tarusawa Y."/>
            <person name="Tanabe K."/>
            <person name="Furusawa C."/>
        </authorList>
    </citation>
    <scope>NUCLEOTIDE SEQUENCE</scope>
    <source>
        <strain evidence="2">JCM 8580</strain>
    </source>
</reference>
<sequence length="387" mass="42954">MDSLSKTQRHQIKFHGDGGNYFAIWLVNIFLSVITLGIYSAWAKVRTYRYFYGNTELAGDRFDYHARPMQILIGRIIAFVGIVIFYLCFLASEVLGMVIMLAFIALLPWIIIRSWRFNAIMSSYRGVRFNYLCRVGRAYWVFLGFPLLAFAALIVVVSLLNFFTNPMLGILLMVVIFVPGAILIQGINSALTYDLYVNNLFFGDAAFKGDMNKDAFVKMAFKAALFVVPVLIILGLIFAKMFYSIMQASLYGGTEDAIAMMVLSNMGLIILAYLVALAGGMAAAAWLIVAHRNYVANQTTLNGGALRLHSSMKFTSYLGLLFTNALIVIFSLGIASPFAHVRHARYVLQTLEVEGDLDQLTVHAHGEKAPAAVTEELVQALDINVGL</sequence>
<feature type="transmembrane region" description="Helical" evidence="1">
    <location>
        <begin position="266"/>
        <end position="289"/>
    </location>
</feature>
<feature type="transmembrane region" description="Helical" evidence="1">
    <location>
        <begin position="138"/>
        <end position="160"/>
    </location>
</feature>
<feature type="transmembrane region" description="Helical" evidence="1">
    <location>
        <begin position="223"/>
        <end position="246"/>
    </location>
</feature>
<dbReference type="RefSeq" id="WP_088220626.1">
    <property type="nucleotide sequence ID" value="NZ_AP024590.1"/>
</dbReference>
<accession>A0AA86M6J3</accession>
<gene>
    <name evidence="2" type="ORF">ENKO_37900</name>
</gene>
<feature type="transmembrane region" description="Helical" evidence="1">
    <location>
        <begin position="166"/>
        <end position="184"/>
    </location>
</feature>
<dbReference type="AlphaFoldDB" id="A0AA86M6J3"/>
<keyword evidence="1" id="KW-1133">Transmembrane helix</keyword>
<evidence type="ECO:0000313" key="3">
    <source>
        <dbReference type="Proteomes" id="UP000682928"/>
    </source>
</evidence>
<proteinExistence type="predicted"/>
<keyword evidence="1" id="KW-0472">Membrane</keyword>
<organism evidence="2 3">
    <name type="scientific">Enterobacter kobei</name>
    <dbReference type="NCBI Taxonomy" id="208224"/>
    <lineage>
        <taxon>Bacteria</taxon>
        <taxon>Pseudomonadati</taxon>
        <taxon>Pseudomonadota</taxon>
        <taxon>Gammaproteobacteria</taxon>
        <taxon>Enterobacterales</taxon>
        <taxon>Enterobacteriaceae</taxon>
        <taxon>Enterobacter</taxon>
        <taxon>Enterobacter cloacae complex</taxon>
    </lineage>
</organism>
<name>A0AA86M6J3_9ENTR</name>
<dbReference type="Pfam" id="PF05987">
    <property type="entry name" value="DUF898"/>
    <property type="match status" value="1"/>
</dbReference>
<dbReference type="InterPro" id="IPR010295">
    <property type="entry name" value="DUF898"/>
</dbReference>
<feature type="transmembrane region" description="Helical" evidence="1">
    <location>
        <begin position="20"/>
        <end position="42"/>
    </location>
</feature>
<keyword evidence="1" id="KW-0812">Transmembrane</keyword>
<evidence type="ECO:0000256" key="1">
    <source>
        <dbReference type="SAM" id="Phobius"/>
    </source>
</evidence>
<feature type="transmembrane region" description="Helical" evidence="1">
    <location>
        <begin position="98"/>
        <end position="117"/>
    </location>
</feature>
<protein>
    <submittedName>
        <fullName evidence="2">Membrane protein</fullName>
    </submittedName>
</protein>
<feature type="transmembrane region" description="Helical" evidence="1">
    <location>
        <begin position="71"/>
        <end position="92"/>
    </location>
</feature>
<dbReference type="EMBL" id="AP024590">
    <property type="protein sequence ID" value="BCU57196.1"/>
    <property type="molecule type" value="Genomic_DNA"/>
</dbReference>
<dbReference type="Proteomes" id="UP000682928">
    <property type="component" value="Chromosome"/>
</dbReference>
<evidence type="ECO:0000313" key="2">
    <source>
        <dbReference type="EMBL" id="BCU57196.1"/>
    </source>
</evidence>